<organism evidence="3 4">
    <name type="scientific">Ascosphaera apis ARSEF 7405</name>
    <dbReference type="NCBI Taxonomy" id="392613"/>
    <lineage>
        <taxon>Eukaryota</taxon>
        <taxon>Fungi</taxon>
        <taxon>Dikarya</taxon>
        <taxon>Ascomycota</taxon>
        <taxon>Pezizomycotina</taxon>
        <taxon>Eurotiomycetes</taxon>
        <taxon>Eurotiomycetidae</taxon>
        <taxon>Onygenales</taxon>
        <taxon>Ascosphaeraceae</taxon>
        <taxon>Ascosphaera</taxon>
    </lineage>
</organism>
<keyword evidence="4" id="KW-1185">Reference proteome</keyword>
<dbReference type="AlphaFoldDB" id="A0A167W0S2"/>
<evidence type="ECO:0000313" key="4">
    <source>
        <dbReference type="Proteomes" id="UP000242877"/>
    </source>
</evidence>
<feature type="region of interest" description="Disordered" evidence="2">
    <location>
        <begin position="81"/>
        <end position="239"/>
    </location>
</feature>
<feature type="region of interest" description="Disordered" evidence="2">
    <location>
        <begin position="1"/>
        <end position="53"/>
    </location>
</feature>
<feature type="compositionally biased region" description="Polar residues" evidence="2">
    <location>
        <begin position="193"/>
        <end position="211"/>
    </location>
</feature>
<feature type="compositionally biased region" description="Polar residues" evidence="2">
    <location>
        <begin position="88"/>
        <end position="119"/>
    </location>
</feature>
<name>A0A167W0S2_9EURO</name>
<evidence type="ECO:0000256" key="2">
    <source>
        <dbReference type="SAM" id="MobiDB-lite"/>
    </source>
</evidence>
<dbReference type="EMBL" id="AZGZ01000027">
    <property type="protein sequence ID" value="KZZ88268.1"/>
    <property type="molecule type" value="Genomic_DNA"/>
</dbReference>
<gene>
    <name evidence="3" type="ORF">AAP_05089</name>
</gene>
<feature type="region of interest" description="Disordered" evidence="2">
    <location>
        <begin position="570"/>
        <end position="632"/>
    </location>
</feature>
<feature type="coiled-coil region" evidence="1">
    <location>
        <begin position="316"/>
        <end position="343"/>
    </location>
</feature>
<reference evidence="3 4" key="1">
    <citation type="journal article" date="2016" name="Genome Biol. Evol.">
        <title>Divergent and convergent evolution of fungal pathogenicity.</title>
        <authorList>
            <person name="Shang Y."/>
            <person name="Xiao G."/>
            <person name="Zheng P."/>
            <person name="Cen K."/>
            <person name="Zhan S."/>
            <person name="Wang C."/>
        </authorList>
    </citation>
    <scope>NUCLEOTIDE SEQUENCE [LARGE SCALE GENOMIC DNA]</scope>
    <source>
        <strain evidence="3 4">ARSEF 7405</strain>
    </source>
</reference>
<comment type="caution">
    <text evidence="3">The sequence shown here is derived from an EMBL/GenBank/DDBJ whole genome shotgun (WGS) entry which is preliminary data.</text>
</comment>
<feature type="compositionally biased region" description="Polar residues" evidence="2">
    <location>
        <begin position="137"/>
        <end position="146"/>
    </location>
</feature>
<evidence type="ECO:0000256" key="1">
    <source>
        <dbReference type="SAM" id="Coils"/>
    </source>
</evidence>
<proteinExistence type="predicted"/>
<accession>A0A167W0S2</accession>
<keyword evidence="1" id="KW-0175">Coiled coil</keyword>
<sequence length="671" mass="74030">MNNFLKSRNKSVVFGQSTKKQQPAPESASPRLSEDSRVLDSRASQSTLPRPCTATIDLSSAVTGGRSMNRFWSPFSKDRQIAKAPTGEPQTSGTSSSAIQRSQIAHLESQSGVRSTTVEDSALSDRENLRKSVIFPIQQTKPTQPTVGLRRNISVRPRNTPALKTVSNRPSEPKSENFKSQTQQPPHLRPLETTGTSHASSSQVPENSQKTMPPPSNSGPPAYSPRHSAGATAPAPKERSGFMLPFRKEMNNSAAALQNNIASAISSHRKTDSSGSKKHSSSPSNHSEKALSKASQPQPPDVRGQETAQGDNAQEVIQLRKRLEELDAENASLKSLYNGEKHRVYNLQNAIASQKMSNSHMVQDDGQYEKMFENLDGSINELAFQIRKEWVDIPPWLKEYVHEDATAAGSKEMIAVGRALLSRFVHDEIFQRYLHPGIYEPLSKHLKRIDLNLRSLHMGPASTDEGRESGSAYIATWRAATLEGLSGLIQRDGQANKTKLAKDLTQDFLERMKSFIKSPAPQFLEAGVQPIIELALDVVEYKAYETRDIQAQYFLPNQEMDLEVMTKDTSLPPLLPIPSDEGKKQSKEAVPIDDQGKGGKKRSTLSAIRMKMHGTKETASRPNSVVESQPESSSEELLANRMRFAAFFAVAVISNGKPRILYKAPVFPFVA</sequence>
<feature type="region of interest" description="Disordered" evidence="2">
    <location>
        <begin position="265"/>
        <end position="312"/>
    </location>
</feature>
<evidence type="ECO:0000313" key="3">
    <source>
        <dbReference type="EMBL" id="KZZ88268.1"/>
    </source>
</evidence>
<dbReference type="VEuPathDB" id="FungiDB:AAP_05089"/>
<dbReference type="OrthoDB" id="4155914at2759"/>
<protein>
    <submittedName>
        <fullName evidence="3">Uncharacterized protein</fullName>
    </submittedName>
</protein>
<dbReference type="Proteomes" id="UP000242877">
    <property type="component" value="Unassembled WGS sequence"/>
</dbReference>